<dbReference type="SFLD" id="SFLDS00019">
    <property type="entry name" value="Glutathione_Transferase_(cytos"/>
    <property type="match status" value="1"/>
</dbReference>
<dbReference type="PROSITE" id="PS50404">
    <property type="entry name" value="GST_NTER"/>
    <property type="match status" value="1"/>
</dbReference>
<name>A0A2G8TBQ2_9BURK</name>
<evidence type="ECO:0000259" key="2">
    <source>
        <dbReference type="PROSITE" id="PS50404"/>
    </source>
</evidence>
<dbReference type="Pfam" id="PF13410">
    <property type="entry name" value="GST_C_2"/>
    <property type="match status" value="1"/>
</dbReference>
<dbReference type="SUPFAM" id="SSF47616">
    <property type="entry name" value="GST C-terminal domain-like"/>
    <property type="match status" value="1"/>
</dbReference>
<proteinExistence type="inferred from homology"/>
<dbReference type="EMBL" id="PDOC01000013">
    <property type="protein sequence ID" value="PIL43486.1"/>
    <property type="molecule type" value="Genomic_DNA"/>
</dbReference>
<protein>
    <submittedName>
        <fullName evidence="4">Maleylacetoacetate isomerase</fullName>
    </submittedName>
</protein>
<dbReference type="GO" id="GO:0016034">
    <property type="term" value="F:maleylacetoacetate isomerase activity"/>
    <property type="evidence" value="ECO:0007669"/>
    <property type="project" value="TreeGrafter"/>
</dbReference>
<dbReference type="InterPro" id="IPR036249">
    <property type="entry name" value="Thioredoxin-like_sf"/>
</dbReference>
<dbReference type="RefSeq" id="WP_099790863.1">
    <property type="nucleotide sequence ID" value="NZ_JBHLYV010000019.1"/>
</dbReference>
<accession>A0A2G8TBQ2</accession>
<dbReference type="GO" id="GO:0006559">
    <property type="term" value="P:L-phenylalanine catabolic process"/>
    <property type="evidence" value="ECO:0007669"/>
    <property type="project" value="TreeGrafter"/>
</dbReference>
<dbReference type="PANTHER" id="PTHR42673:SF21">
    <property type="entry name" value="GLUTATHIONE S-TRANSFERASE YFCF"/>
    <property type="match status" value="1"/>
</dbReference>
<dbReference type="CDD" id="cd03042">
    <property type="entry name" value="GST_N_Zeta"/>
    <property type="match status" value="1"/>
</dbReference>
<dbReference type="InterPro" id="IPR040079">
    <property type="entry name" value="Glutathione_S-Trfase"/>
</dbReference>
<gene>
    <name evidence="4" type="primary">maiA</name>
    <name evidence="4" type="ORF">CR105_18425</name>
</gene>
<dbReference type="InterPro" id="IPR005955">
    <property type="entry name" value="GST_Zeta"/>
</dbReference>
<organism evidence="4 5">
    <name type="scientific">Massilia eurypsychrophila</name>
    <dbReference type="NCBI Taxonomy" id="1485217"/>
    <lineage>
        <taxon>Bacteria</taxon>
        <taxon>Pseudomonadati</taxon>
        <taxon>Pseudomonadota</taxon>
        <taxon>Betaproteobacteria</taxon>
        <taxon>Burkholderiales</taxon>
        <taxon>Oxalobacteraceae</taxon>
        <taxon>Telluria group</taxon>
        <taxon>Massilia</taxon>
    </lineage>
</organism>
<sequence>MSNSKLVLHNYFRSSSAYRVRIALHLKGLPFEYASIHLNRNGGEQFNPANSDRNPQQLVPVLSDGDIDISQSLAIMEYLDETYPAVPLLPSAPRERAKVRQLSLAMACDIHPLNNLRVLKYLTGPLGADEAAKAAWIDHWHVTGLTALETELARDPQRGRFCVGDTPTMADCCLVPQLFAAGRFGLDLAPFPTLRAIDAACQELPEFQLAHPARQPDSE</sequence>
<dbReference type="InterPro" id="IPR004045">
    <property type="entry name" value="Glutathione_S-Trfase_N"/>
</dbReference>
<dbReference type="SUPFAM" id="SSF52833">
    <property type="entry name" value="Thioredoxin-like"/>
    <property type="match status" value="1"/>
</dbReference>
<dbReference type="NCBIfam" id="TIGR01262">
    <property type="entry name" value="maiA"/>
    <property type="match status" value="1"/>
</dbReference>
<evidence type="ECO:0000259" key="3">
    <source>
        <dbReference type="PROSITE" id="PS50405"/>
    </source>
</evidence>
<evidence type="ECO:0000256" key="1">
    <source>
        <dbReference type="ARBA" id="ARBA00010007"/>
    </source>
</evidence>
<dbReference type="InterPro" id="IPR034333">
    <property type="entry name" value="GST_Zeta_N"/>
</dbReference>
<keyword evidence="5" id="KW-1185">Reference proteome</keyword>
<evidence type="ECO:0000313" key="4">
    <source>
        <dbReference type="EMBL" id="PIL43486.1"/>
    </source>
</evidence>
<dbReference type="InterPro" id="IPR034330">
    <property type="entry name" value="GST_Zeta_C"/>
</dbReference>
<dbReference type="GO" id="GO:0006749">
    <property type="term" value="P:glutathione metabolic process"/>
    <property type="evidence" value="ECO:0007669"/>
    <property type="project" value="TreeGrafter"/>
</dbReference>
<feature type="domain" description="GST N-terminal" evidence="2">
    <location>
        <begin position="4"/>
        <end position="87"/>
    </location>
</feature>
<keyword evidence="4" id="KW-0413">Isomerase</keyword>
<dbReference type="InterPro" id="IPR010987">
    <property type="entry name" value="Glutathione-S-Trfase_C-like"/>
</dbReference>
<dbReference type="GO" id="GO:0004364">
    <property type="term" value="F:glutathione transferase activity"/>
    <property type="evidence" value="ECO:0007669"/>
    <property type="project" value="TreeGrafter"/>
</dbReference>
<dbReference type="SFLD" id="SFLDG00358">
    <property type="entry name" value="Main_(cytGST)"/>
    <property type="match status" value="1"/>
</dbReference>
<evidence type="ECO:0000313" key="5">
    <source>
        <dbReference type="Proteomes" id="UP000230390"/>
    </source>
</evidence>
<dbReference type="PROSITE" id="PS50405">
    <property type="entry name" value="GST_CTER"/>
    <property type="match status" value="1"/>
</dbReference>
<reference evidence="4 5" key="1">
    <citation type="submission" date="2017-10" db="EMBL/GenBank/DDBJ databases">
        <title>Massilia psychrophilum sp. nov., a novel purple-pigmented bacterium isolated from Tianshan glacier, Xinjiang Municipality, China.</title>
        <authorList>
            <person name="Wang H."/>
        </authorList>
    </citation>
    <scope>NUCLEOTIDE SEQUENCE [LARGE SCALE GENOMIC DNA]</scope>
    <source>
        <strain evidence="4 5">JCM 30074</strain>
    </source>
</reference>
<dbReference type="OrthoDB" id="509852at2"/>
<comment type="caution">
    <text evidence="4">The sequence shown here is derived from an EMBL/GenBank/DDBJ whole genome shotgun (WGS) entry which is preliminary data.</text>
</comment>
<dbReference type="PANTHER" id="PTHR42673">
    <property type="entry name" value="MALEYLACETOACETATE ISOMERASE"/>
    <property type="match status" value="1"/>
</dbReference>
<dbReference type="FunFam" id="1.20.1050.10:FF:000017">
    <property type="entry name" value="Maleylacetoacetate isomerase"/>
    <property type="match status" value="1"/>
</dbReference>
<feature type="domain" description="GST C-terminal" evidence="3">
    <location>
        <begin position="92"/>
        <end position="219"/>
    </location>
</feature>
<dbReference type="Gene3D" id="1.20.1050.10">
    <property type="match status" value="1"/>
</dbReference>
<dbReference type="Proteomes" id="UP000230390">
    <property type="component" value="Unassembled WGS sequence"/>
</dbReference>
<comment type="similarity">
    <text evidence="1">Belongs to the GST superfamily. Zeta family.</text>
</comment>
<dbReference type="Pfam" id="PF13417">
    <property type="entry name" value="GST_N_3"/>
    <property type="match status" value="1"/>
</dbReference>
<dbReference type="InterPro" id="IPR036282">
    <property type="entry name" value="Glutathione-S-Trfase_C_sf"/>
</dbReference>
<dbReference type="CDD" id="cd03191">
    <property type="entry name" value="GST_C_Zeta"/>
    <property type="match status" value="1"/>
</dbReference>
<dbReference type="AlphaFoldDB" id="A0A2G8TBQ2"/>
<dbReference type="Gene3D" id="3.40.30.10">
    <property type="entry name" value="Glutaredoxin"/>
    <property type="match status" value="1"/>
</dbReference>
<dbReference type="GO" id="GO:0005737">
    <property type="term" value="C:cytoplasm"/>
    <property type="evidence" value="ECO:0007669"/>
    <property type="project" value="InterPro"/>
</dbReference>